<comment type="caution">
    <text evidence="2">The sequence shown here is derived from an EMBL/GenBank/DDBJ whole genome shotgun (WGS) entry which is preliminary data.</text>
</comment>
<organism evidence="2 3">
    <name type="scientific">Colletotrichum orbiculare (strain 104-T / ATCC 96160 / CBS 514.97 / LARS 414 / MAFF 240422)</name>
    <name type="common">Cucumber anthracnose fungus</name>
    <name type="synonym">Colletotrichum lagenarium</name>
    <dbReference type="NCBI Taxonomy" id="1213857"/>
    <lineage>
        <taxon>Eukaryota</taxon>
        <taxon>Fungi</taxon>
        <taxon>Dikarya</taxon>
        <taxon>Ascomycota</taxon>
        <taxon>Pezizomycotina</taxon>
        <taxon>Sordariomycetes</taxon>
        <taxon>Hypocreomycetidae</taxon>
        <taxon>Glomerellales</taxon>
        <taxon>Glomerellaceae</taxon>
        <taxon>Colletotrichum</taxon>
        <taxon>Colletotrichum orbiculare species complex</taxon>
    </lineage>
</organism>
<evidence type="ECO:0000313" key="3">
    <source>
        <dbReference type="Proteomes" id="UP000014480"/>
    </source>
</evidence>
<dbReference type="Proteomes" id="UP000014480">
    <property type="component" value="Unassembled WGS sequence"/>
</dbReference>
<evidence type="ECO:0000313" key="2">
    <source>
        <dbReference type="EMBL" id="TDZ15671.1"/>
    </source>
</evidence>
<dbReference type="GO" id="GO:0004497">
    <property type="term" value="F:monooxygenase activity"/>
    <property type="evidence" value="ECO:0007669"/>
    <property type="project" value="TreeGrafter"/>
</dbReference>
<accession>N4W3B3</accession>
<dbReference type="EMBL" id="AMCV02000039">
    <property type="protein sequence ID" value="TDZ15671.1"/>
    <property type="molecule type" value="Genomic_DNA"/>
</dbReference>
<proteinExistence type="inferred from homology"/>
<gene>
    <name evidence="2" type="primary">PXG3-0</name>
    <name evidence="2" type="ORF">Cob_v011500</name>
</gene>
<sequence length="253" mass="28895">MATKDQTYTRSTSTEEMLGEPIVYSIPEVPVTVQRKPFLQPENDQKMAHTGTPRANIAATFEHPNGTTEGGWAKKHQHQTVLQQHCDFFDSDQDGVIWPQDTFFGFHKLGFGVLLSLLSVFIIHSNFSYPTLSGYLPDPFFRIYLKNVHKDKHGSDSNTYDTEGRFNPQKFEDMFAKYAAGKKYMTIWDVLAMLKGQRLVADPIGWGGAFFEWLATYLMLWPADGRMAKEDIRGIYDGSIFYTIADRRAKKQA</sequence>
<dbReference type="GO" id="GO:0005509">
    <property type="term" value="F:calcium ion binding"/>
    <property type="evidence" value="ECO:0007669"/>
    <property type="project" value="TreeGrafter"/>
</dbReference>
<dbReference type="AlphaFoldDB" id="N4W3B3"/>
<comment type="similarity">
    <text evidence="1">Belongs to the caleosin family.</text>
</comment>
<keyword evidence="3" id="KW-1185">Reference proteome</keyword>
<dbReference type="STRING" id="1213857.N4W3B3"/>
<dbReference type="PANTHER" id="PTHR31495:SF0">
    <property type="entry name" value="BINDING PROTEIN CALEOSIN, PUTATIVE (AFU_ORTHOLOGUE AFUA_5G13750)-RELATED"/>
    <property type="match status" value="1"/>
</dbReference>
<dbReference type="HOGENOM" id="CLU_062049_0_0_1"/>
<dbReference type="PANTHER" id="PTHR31495">
    <property type="entry name" value="PEROXYGENASE 3-RELATED"/>
    <property type="match status" value="1"/>
</dbReference>
<dbReference type="InterPro" id="IPR007736">
    <property type="entry name" value="Caleosin-related"/>
</dbReference>
<reference evidence="3" key="1">
    <citation type="journal article" date="2013" name="New Phytol.">
        <title>Comparative genomic and transcriptomic analyses reveal the hemibiotrophic stage shift of Colletotrichum fungi.</title>
        <authorList>
            <person name="Gan P."/>
            <person name="Ikeda K."/>
            <person name="Irieda H."/>
            <person name="Narusaka M."/>
            <person name="O'Connell R.J."/>
            <person name="Narusaka Y."/>
            <person name="Takano Y."/>
            <person name="Kubo Y."/>
            <person name="Shirasu K."/>
        </authorList>
    </citation>
    <scope>NUCLEOTIDE SEQUENCE [LARGE SCALE GENOMIC DNA]</scope>
    <source>
        <strain evidence="3">104-T / ATCC 96160 / CBS 514.97 / LARS 414 / MAFF 240422</strain>
    </source>
</reference>
<dbReference type="OrthoDB" id="640742at2759"/>
<evidence type="ECO:0000256" key="1">
    <source>
        <dbReference type="ARBA" id="ARBA00006765"/>
    </source>
</evidence>
<protein>
    <submittedName>
        <fullName evidence="2">Peroxygenase 3</fullName>
    </submittedName>
</protein>
<dbReference type="Pfam" id="PF05042">
    <property type="entry name" value="Caleosin"/>
    <property type="match status" value="1"/>
</dbReference>
<dbReference type="eggNOG" id="ENOG502QQD0">
    <property type="taxonomic scope" value="Eukaryota"/>
</dbReference>
<name>N4W3B3_COLOR</name>
<reference evidence="3" key="2">
    <citation type="journal article" date="2019" name="Mol. Plant Microbe Interact.">
        <title>Genome sequence resources for four phytopathogenic fungi from the Colletotrichum orbiculare species complex.</title>
        <authorList>
            <person name="Gan P."/>
            <person name="Tsushima A."/>
            <person name="Narusaka M."/>
            <person name="Narusaka Y."/>
            <person name="Takano Y."/>
            <person name="Kubo Y."/>
            <person name="Shirasu K."/>
        </authorList>
    </citation>
    <scope>GENOME REANNOTATION</scope>
    <source>
        <strain evidence="3">104-T / ATCC 96160 / CBS 514.97 / LARS 414 / MAFF 240422</strain>
    </source>
</reference>